<keyword evidence="5" id="KW-0539">Nucleus</keyword>
<evidence type="ECO:0000256" key="6">
    <source>
        <dbReference type="SAM" id="MobiDB-lite"/>
    </source>
</evidence>
<comment type="subcellular location">
    <subcellularLocation>
        <location evidence="1">Nucleus</location>
    </subcellularLocation>
</comment>
<dbReference type="Gene3D" id="3.30.730.10">
    <property type="entry name" value="AP2/ERF domain"/>
    <property type="match status" value="1"/>
</dbReference>
<dbReference type="EMBL" id="HBIS01008608">
    <property type="protein sequence ID" value="CAE0613327.1"/>
    <property type="molecule type" value="Transcribed_RNA"/>
</dbReference>
<dbReference type="PANTHER" id="PTHR32467">
    <property type="entry name" value="AP2-LIKE ETHYLENE-RESPONSIVE TRANSCRIPTION FACTOR"/>
    <property type="match status" value="1"/>
</dbReference>
<evidence type="ECO:0000256" key="1">
    <source>
        <dbReference type="ARBA" id="ARBA00004123"/>
    </source>
</evidence>
<dbReference type="SMART" id="SM00380">
    <property type="entry name" value="AP2"/>
    <property type="match status" value="1"/>
</dbReference>
<name>A0A7S3UFI7_9CHLO</name>
<feature type="compositionally biased region" description="Basic and acidic residues" evidence="6">
    <location>
        <begin position="256"/>
        <end position="265"/>
    </location>
</feature>
<dbReference type="GO" id="GO:0003677">
    <property type="term" value="F:DNA binding"/>
    <property type="evidence" value="ECO:0007669"/>
    <property type="project" value="UniProtKB-KW"/>
</dbReference>
<organism evidence="8">
    <name type="scientific">Picocystis salinarum</name>
    <dbReference type="NCBI Taxonomy" id="88271"/>
    <lineage>
        <taxon>Eukaryota</taxon>
        <taxon>Viridiplantae</taxon>
        <taxon>Chlorophyta</taxon>
        <taxon>Picocystophyceae</taxon>
        <taxon>Picocystales</taxon>
        <taxon>Picocystaceae</taxon>
        <taxon>Picocystis</taxon>
    </lineage>
</organism>
<protein>
    <recommendedName>
        <fullName evidence="7">AP2/ERF domain-containing protein</fullName>
    </recommendedName>
</protein>
<sequence length="312" mass="33916">MYDFTLPQGIAQKVAISLQRQDSIGKGSGPSDLQVQKEEVPGKHAPMKPGPAGKPDPVPLPSVEALFKDINSKSPERRWERRSLHPAGQSSNPSKEAAPHAQSVHVQYPDSERILEAAIASIRTRLGRNGSEASKRAAAGLGPQKPNNYLGVSRVRWTAHWDSSVESASGDKISLGSFNSEEAAARAYDIAALKLYGQEAKTNFSSDDYKEGLNEMEELSVEEFIEAIQAEAAAEIQKHSRFRGVYKAEDGKWEARWMESPRRSLPDSTDTSASAGRPAEDGLQPQTPKASTHVAGSAPTPMTQVKTEAMHY</sequence>
<keyword evidence="2" id="KW-0805">Transcription regulation</keyword>
<dbReference type="GO" id="GO:0003700">
    <property type="term" value="F:DNA-binding transcription factor activity"/>
    <property type="evidence" value="ECO:0007669"/>
    <property type="project" value="InterPro"/>
</dbReference>
<dbReference type="PANTHER" id="PTHR32467:SF90">
    <property type="entry name" value="AP2-LIKE ETHYLENE-RESPONSIVE TRANSCRIPTION FACTOR AIL1"/>
    <property type="match status" value="1"/>
</dbReference>
<proteinExistence type="predicted"/>
<evidence type="ECO:0000256" key="5">
    <source>
        <dbReference type="ARBA" id="ARBA00023242"/>
    </source>
</evidence>
<dbReference type="InterPro" id="IPR016177">
    <property type="entry name" value="DNA-bd_dom_sf"/>
</dbReference>
<evidence type="ECO:0000256" key="4">
    <source>
        <dbReference type="ARBA" id="ARBA00023163"/>
    </source>
</evidence>
<feature type="compositionally biased region" description="Basic and acidic residues" evidence="6">
    <location>
        <begin position="66"/>
        <end position="83"/>
    </location>
</feature>
<feature type="compositionally biased region" description="Pro residues" evidence="6">
    <location>
        <begin position="48"/>
        <end position="60"/>
    </location>
</feature>
<evidence type="ECO:0000256" key="2">
    <source>
        <dbReference type="ARBA" id="ARBA00023015"/>
    </source>
</evidence>
<dbReference type="InterPro" id="IPR001471">
    <property type="entry name" value="AP2/ERF_dom"/>
</dbReference>
<dbReference type="PROSITE" id="PS51032">
    <property type="entry name" value="AP2_ERF"/>
    <property type="match status" value="1"/>
</dbReference>
<evidence type="ECO:0000313" key="8">
    <source>
        <dbReference type="EMBL" id="CAE0613327.1"/>
    </source>
</evidence>
<accession>A0A7S3UFI7</accession>
<keyword evidence="4" id="KW-0804">Transcription</keyword>
<feature type="region of interest" description="Disordered" evidence="6">
    <location>
        <begin position="256"/>
        <end position="312"/>
    </location>
</feature>
<reference evidence="8" key="1">
    <citation type="submission" date="2021-01" db="EMBL/GenBank/DDBJ databases">
        <authorList>
            <person name="Corre E."/>
            <person name="Pelletier E."/>
            <person name="Niang G."/>
            <person name="Scheremetjew M."/>
            <person name="Finn R."/>
            <person name="Kale V."/>
            <person name="Holt S."/>
            <person name="Cochrane G."/>
            <person name="Meng A."/>
            <person name="Brown T."/>
            <person name="Cohen L."/>
        </authorList>
    </citation>
    <scope>NUCLEOTIDE SEQUENCE</scope>
    <source>
        <strain evidence="8">CCMP1897</strain>
    </source>
</reference>
<dbReference type="GO" id="GO:0005634">
    <property type="term" value="C:nucleus"/>
    <property type="evidence" value="ECO:0007669"/>
    <property type="project" value="UniProtKB-SubCell"/>
</dbReference>
<dbReference type="SUPFAM" id="SSF54171">
    <property type="entry name" value="DNA-binding domain"/>
    <property type="match status" value="1"/>
</dbReference>
<feature type="region of interest" description="Disordered" evidence="6">
    <location>
        <begin position="21"/>
        <end position="109"/>
    </location>
</feature>
<dbReference type="InterPro" id="IPR036955">
    <property type="entry name" value="AP2/ERF_dom_sf"/>
</dbReference>
<evidence type="ECO:0000259" key="7">
    <source>
        <dbReference type="PROSITE" id="PS51032"/>
    </source>
</evidence>
<evidence type="ECO:0000256" key="3">
    <source>
        <dbReference type="ARBA" id="ARBA00023125"/>
    </source>
</evidence>
<feature type="domain" description="AP2/ERF" evidence="7">
    <location>
        <begin position="148"/>
        <end position="205"/>
    </location>
</feature>
<keyword evidence="3" id="KW-0238">DNA-binding</keyword>
<gene>
    <name evidence="8" type="ORF">PSAL00342_LOCUS7226</name>
</gene>
<dbReference type="AlphaFoldDB" id="A0A7S3UFI7"/>